<dbReference type="Pfam" id="PF00707">
    <property type="entry name" value="IF3_C"/>
    <property type="match status" value="1"/>
</dbReference>
<dbReference type="GO" id="GO:0032790">
    <property type="term" value="P:ribosome disassembly"/>
    <property type="evidence" value="ECO:0007669"/>
    <property type="project" value="TreeGrafter"/>
</dbReference>
<evidence type="ECO:0000259" key="8">
    <source>
        <dbReference type="Pfam" id="PF05198"/>
    </source>
</evidence>
<accession>W8GN66</accession>
<dbReference type="KEGG" id="hcr:X271_00345"/>
<evidence type="ECO:0000256" key="2">
    <source>
        <dbReference type="ARBA" id="ARBA00022540"/>
    </source>
</evidence>
<dbReference type="Gene3D" id="3.10.20.80">
    <property type="entry name" value="Translation initiation factor 3 (IF-3), N-terminal domain"/>
    <property type="match status" value="1"/>
</dbReference>
<comment type="subunit">
    <text evidence="4 6">Monomer.</text>
</comment>
<dbReference type="SUPFAM" id="SSF54364">
    <property type="entry name" value="Translation initiation factor IF3, N-terminal domain"/>
    <property type="match status" value="1"/>
</dbReference>
<evidence type="ECO:0000256" key="5">
    <source>
        <dbReference type="NCBIfam" id="TIGR00168"/>
    </source>
</evidence>
<dbReference type="PANTHER" id="PTHR10938">
    <property type="entry name" value="TRANSLATION INITIATION FACTOR IF-3"/>
    <property type="match status" value="1"/>
</dbReference>
<dbReference type="InterPro" id="IPR019814">
    <property type="entry name" value="Translation_initiation_fac_3_N"/>
</dbReference>
<keyword evidence="10" id="KW-1185">Reference proteome</keyword>
<dbReference type="Gene3D" id="3.30.110.10">
    <property type="entry name" value="Translation initiation factor 3 (IF-3), C-terminal domain"/>
    <property type="match status" value="1"/>
</dbReference>
<protein>
    <recommendedName>
        <fullName evidence="4 5">Translation initiation factor IF-3</fullName>
    </recommendedName>
</protein>
<comment type="subcellular location">
    <subcellularLocation>
        <location evidence="4 6">Cytoplasm</location>
    </subcellularLocation>
</comment>
<sequence length="202" mass="23802">MKNNSIYWFIRRFKIAIRIKKKYQGRQRDHHQDLINERIPYSIKELLVIDSDGKKIGILNKSEALRQAREQELDLVIISKNAKIPVAKIIDYGKFRYERKKREQENKKKSKIIEQKEIRISANIGLNDLDVKIKSARGFIEKGNNVKISLAFKGRQIVSKEIGFEKMNQFIEKLNDIAQIDKKPQLNGRFYDAYLSPIKKNK</sequence>
<proteinExistence type="inferred from homology"/>
<evidence type="ECO:0000313" key="10">
    <source>
        <dbReference type="Proteomes" id="UP000019450"/>
    </source>
</evidence>
<organism evidence="9 10">
    <name type="scientific">Candidatus Hepatoplasma crinochetorum Av</name>
    <dbReference type="NCBI Taxonomy" id="1427984"/>
    <lineage>
        <taxon>Bacteria</taxon>
        <taxon>Bacillati</taxon>
        <taxon>Mycoplasmatota</taxon>
        <taxon>Mollicutes</taxon>
        <taxon>Candidatus Hepatoplasmataceae</taxon>
        <taxon>Candidatus Hepatoplasma</taxon>
    </lineage>
</organism>
<dbReference type="InterPro" id="IPR036788">
    <property type="entry name" value="T_IF-3_C_sf"/>
</dbReference>
<feature type="domain" description="Translation initiation factor 3 C-terminal" evidence="7">
    <location>
        <begin position="113"/>
        <end position="197"/>
    </location>
</feature>
<comment type="similarity">
    <text evidence="1 4 6">Belongs to the IF-3 family.</text>
</comment>
<dbReference type="Pfam" id="PF05198">
    <property type="entry name" value="IF3_N"/>
    <property type="match status" value="1"/>
</dbReference>
<reference evidence="9 10" key="1">
    <citation type="journal article" date="2014" name="Genome Biol. Evol.">
        <title>Phylogenomics of "Candidatus Hepatoplasma crinochetorum," a Lineage of Mollicutes Associated with Noninsect Arthropods.</title>
        <authorList>
            <person name="Leclercq S."/>
            <person name="Dittmer J."/>
            <person name="Bouchon D."/>
            <person name="Cordaux R."/>
        </authorList>
    </citation>
    <scope>NUCLEOTIDE SEQUENCE [LARGE SCALE GENOMIC DNA]</scope>
    <source>
        <strain evidence="9 10">Av</strain>
    </source>
</reference>
<dbReference type="NCBIfam" id="TIGR00168">
    <property type="entry name" value="infC"/>
    <property type="match status" value="1"/>
</dbReference>
<dbReference type="InterPro" id="IPR019815">
    <property type="entry name" value="Translation_initiation_fac_3_C"/>
</dbReference>
<dbReference type="PROSITE" id="PS00938">
    <property type="entry name" value="IF3"/>
    <property type="match status" value="1"/>
</dbReference>
<evidence type="ECO:0000259" key="7">
    <source>
        <dbReference type="Pfam" id="PF00707"/>
    </source>
</evidence>
<dbReference type="PANTHER" id="PTHR10938:SF0">
    <property type="entry name" value="TRANSLATION INITIATION FACTOR IF-3, MITOCHONDRIAL"/>
    <property type="match status" value="1"/>
</dbReference>
<evidence type="ECO:0000256" key="6">
    <source>
        <dbReference type="RuleBase" id="RU000646"/>
    </source>
</evidence>
<dbReference type="eggNOG" id="COG0290">
    <property type="taxonomic scope" value="Bacteria"/>
</dbReference>
<dbReference type="EMBL" id="CP006932">
    <property type="protein sequence ID" value="AHK22451.1"/>
    <property type="molecule type" value="Genomic_DNA"/>
</dbReference>
<dbReference type="InterPro" id="IPR001288">
    <property type="entry name" value="Translation_initiation_fac_3"/>
</dbReference>
<dbReference type="InterPro" id="IPR036787">
    <property type="entry name" value="T_IF-3_N_sf"/>
</dbReference>
<evidence type="ECO:0000256" key="3">
    <source>
        <dbReference type="ARBA" id="ARBA00022917"/>
    </source>
</evidence>
<comment type="function">
    <text evidence="4 6">IF-3 binds to the 30S ribosomal subunit and shifts the equilibrium between 70S ribosomes and their 50S and 30S subunits in favor of the free subunits, thus enhancing the availability of 30S subunits on which protein synthesis initiation begins.</text>
</comment>
<keyword evidence="4" id="KW-0963">Cytoplasm</keyword>
<dbReference type="Proteomes" id="UP000019450">
    <property type="component" value="Chromosome"/>
</dbReference>
<dbReference type="GO" id="GO:0043022">
    <property type="term" value="F:ribosome binding"/>
    <property type="evidence" value="ECO:0007669"/>
    <property type="project" value="TreeGrafter"/>
</dbReference>
<dbReference type="InterPro" id="IPR019813">
    <property type="entry name" value="Translation_initiation_fac3_CS"/>
</dbReference>
<evidence type="ECO:0000313" key="9">
    <source>
        <dbReference type="EMBL" id="AHK22451.1"/>
    </source>
</evidence>
<dbReference type="STRING" id="1427984.X271_00345"/>
<feature type="domain" description="Translation initiation factor 3 N-terminal" evidence="8">
    <location>
        <begin position="35"/>
        <end position="106"/>
    </location>
</feature>
<dbReference type="GO" id="GO:0005737">
    <property type="term" value="C:cytoplasm"/>
    <property type="evidence" value="ECO:0007669"/>
    <property type="project" value="UniProtKB-SubCell"/>
</dbReference>
<name>W8GN66_9MOLU</name>
<evidence type="ECO:0000256" key="4">
    <source>
        <dbReference type="HAMAP-Rule" id="MF_00080"/>
    </source>
</evidence>
<dbReference type="AlphaFoldDB" id="W8GN66"/>
<keyword evidence="2 4" id="KW-0396">Initiation factor</keyword>
<dbReference type="GO" id="GO:0003743">
    <property type="term" value="F:translation initiation factor activity"/>
    <property type="evidence" value="ECO:0007669"/>
    <property type="project" value="UniProtKB-UniRule"/>
</dbReference>
<evidence type="ECO:0000256" key="1">
    <source>
        <dbReference type="ARBA" id="ARBA00005439"/>
    </source>
</evidence>
<gene>
    <name evidence="4 9" type="primary">infC</name>
    <name evidence="9" type="ORF">X271_00345</name>
</gene>
<keyword evidence="3 4" id="KW-0648">Protein biosynthesis</keyword>
<dbReference type="HAMAP" id="MF_00080">
    <property type="entry name" value="IF_3"/>
    <property type="match status" value="1"/>
</dbReference>
<dbReference type="HOGENOM" id="CLU_054919_3_2_14"/>
<dbReference type="SUPFAM" id="SSF55200">
    <property type="entry name" value="Translation initiation factor IF3, C-terminal domain"/>
    <property type="match status" value="1"/>
</dbReference>